<dbReference type="Proteomes" id="UP000267029">
    <property type="component" value="Unassembled WGS sequence"/>
</dbReference>
<evidence type="ECO:0000313" key="3">
    <source>
        <dbReference type="Proteomes" id="UP000267029"/>
    </source>
</evidence>
<organism evidence="2 3">
    <name type="scientific">Mesocestoides corti</name>
    <name type="common">Flatworm</name>
    <dbReference type="NCBI Taxonomy" id="53468"/>
    <lineage>
        <taxon>Eukaryota</taxon>
        <taxon>Metazoa</taxon>
        <taxon>Spiralia</taxon>
        <taxon>Lophotrochozoa</taxon>
        <taxon>Platyhelminthes</taxon>
        <taxon>Cestoda</taxon>
        <taxon>Eucestoda</taxon>
        <taxon>Cyclophyllidea</taxon>
        <taxon>Mesocestoididae</taxon>
        <taxon>Mesocestoides</taxon>
    </lineage>
</organism>
<keyword evidence="3" id="KW-1185">Reference proteome</keyword>
<dbReference type="EMBL" id="UXSR01001425">
    <property type="protein sequence ID" value="VDD78252.1"/>
    <property type="molecule type" value="Genomic_DNA"/>
</dbReference>
<proteinExistence type="predicted"/>
<accession>A0A0R3UBF6</accession>
<feature type="region of interest" description="Disordered" evidence="1">
    <location>
        <begin position="1"/>
        <end position="55"/>
    </location>
</feature>
<evidence type="ECO:0000313" key="2">
    <source>
        <dbReference type="EMBL" id="VDD78252.1"/>
    </source>
</evidence>
<protein>
    <submittedName>
        <fullName evidence="2">Uncharacterized protein</fullName>
    </submittedName>
</protein>
<dbReference type="AlphaFoldDB" id="A0A0R3UBF6"/>
<feature type="compositionally biased region" description="Polar residues" evidence="1">
    <location>
        <begin position="22"/>
        <end position="32"/>
    </location>
</feature>
<reference evidence="2 3" key="1">
    <citation type="submission" date="2018-10" db="EMBL/GenBank/DDBJ databases">
        <authorList>
            <consortium name="Pathogen Informatics"/>
        </authorList>
    </citation>
    <scope>NUCLEOTIDE SEQUENCE [LARGE SCALE GENOMIC DNA]</scope>
</reference>
<feature type="compositionally biased region" description="Gly residues" evidence="1">
    <location>
        <begin position="7"/>
        <end position="17"/>
    </location>
</feature>
<sequence>MVIKYANGGGGDGGGDIRCGPTKNSAQRASVHTHTDLGLGVSTRHSQPSRPREWRRSWMCSTQSVPTVLVEGGSGGGGGGGAAAAAAAAAAAYLRYEPTHSTTTTSHENNLLPS</sequence>
<gene>
    <name evidence="2" type="ORF">MCOS_LOCUS4255</name>
</gene>
<evidence type="ECO:0000256" key="1">
    <source>
        <dbReference type="SAM" id="MobiDB-lite"/>
    </source>
</evidence>
<name>A0A0R3UBF6_MESCO</name>